<dbReference type="Pfam" id="PF09994">
    <property type="entry name" value="T6SS_Tle1-like_cat"/>
    <property type="match status" value="1"/>
</dbReference>
<dbReference type="STRING" id="1108044.GOOTI_118_00120"/>
<comment type="caution">
    <text evidence="3">The sequence shown here is derived from an EMBL/GenBank/DDBJ whole genome shotgun (WGS) entry which is preliminary data.</text>
</comment>
<feature type="domain" description="T6SS Phospholipase effector Tle1-like catalytic" evidence="2">
    <location>
        <begin position="15"/>
        <end position="274"/>
    </location>
</feature>
<dbReference type="InterPro" id="IPR029058">
    <property type="entry name" value="AB_hydrolase_fold"/>
</dbReference>
<dbReference type="Proteomes" id="UP000005038">
    <property type="component" value="Unassembled WGS sequence"/>
</dbReference>
<feature type="region of interest" description="Disordered" evidence="1">
    <location>
        <begin position="406"/>
        <end position="432"/>
    </location>
</feature>
<dbReference type="PANTHER" id="PTHR33840">
    <property type="match status" value="1"/>
</dbReference>
<dbReference type="SUPFAM" id="SSF53474">
    <property type="entry name" value="alpha/beta-Hydrolases"/>
    <property type="match status" value="1"/>
</dbReference>
<dbReference type="PANTHER" id="PTHR33840:SF1">
    <property type="entry name" value="TLE1 PHOSPHOLIPASE DOMAIN-CONTAINING PROTEIN"/>
    <property type="match status" value="1"/>
</dbReference>
<organism evidence="3 4">
    <name type="scientific">Gordonia otitidis (strain DSM 44809 / CCUG 52243 / JCM 12355 / NBRC 100426 / IFM 10032)</name>
    <dbReference type="NCBI Taxonomy" id="1108044"/>
    <lineage>
        <taxon>Bacteria</taxon>
        <taxon>Bacillati</taxon>
        <taxon>Actinomycetota</taxon>
        <taxon>Actinomycetes</taxon>
        <taxon>Mycobacteriales</taxon>
        <taxon>Gordoniaceae</taxon>
        <taxon>Gordonia</taxon>
    </lineage>
</organism>
<dbReference type="InterPro" id="IPR018712">
    <property type="entry name" value="Tle1-like_cat"/>
</dbReference>
<evidence type="ECO:0000313" key="3">
    <source>
        <dbReference type="EMBL" id="GAB34677.1"/>
    </source>
</evidence>
<evidence type="ECO:0000259" key="2">
    <source>
        <dbReference type="Pfam" id="PF09994"/>
    </source>
</evidence>
<dbReference type="AlphaFoldDB" id="H5TMG9"/>
<sequence length="432" mass="47323">MCDATRIHTVDDMTKNLVVCCDGTWKNADDKYVSNVEKLARSVAPVGFDGETQIVHYTRGVGSTGSRIERILAGAFGFGLDDAIIDCYRFLALNYEPGDHVFVFGFSRGAYTARSLCGMIAHVGLLTPMGVAMGQLPTAMDLYRNRPQAKNPTQMPPDDPAHEEALARLDEHSHGRGEVAIEFLGVFDTVGALGIPGIARSKYKFHDVTLSSMVRCARQALAISERRRVFAPCLWGGTHDDIRQVWFDGVHSDVGGGYENCYYSDKSLLWMAAEATSRADGGRIGMAIDWQRLATTLCRDDESVAEHNSLTPLYRITNVFSALRDSVRRTVKPYVPLFADGWRNFAPTVAVPGVGYAPACDVRLERSALKRAENPNMEPWFSGLGGSKAERERFVVAIPGLPSAQWAPPKPTGSLTTCSSGVGPRRRRTAPM</sequence>
<gene>
    <name evidence="3" type="ORF">GOOTI_118_00120</name>
</gene>
<dbReference type="EMBL" id="BAFB01000118">
    <property type="protein sequence ID" value="GAB34677.1"/>
    <property type="molecule type" value="Genomic_DNA"/>
</dbReference>
<evidence type="ECO:0000313" key="4">
    <source>
        <dbReference type="Proteomes" id="UP000005038"/>
    </source>
</evidence>
<keyword evidence="4" id="KW-1185">Reference proteome</keyword>
<evidence type="ECO:0000256" key="1">
    <source>
        <dbReference type="SAM" id="MobiDB-lite"/>
    </source>
</evidence>
<proteinExistence type="predicted"/>
<name>H5TMG9_GORO1</name>
<protein>
    <recommendedName>
        <fullName evidence="2">T6SS Phospholipase effector Tle1-like catalytic domain-containing protein</fullName>
    </recommendedName>
</protein>
<accession>H5TMG9</accession>
<reference evidence="3" key="1">
    <citation type="submission" date="2012-02" db="EMBL/GenBank/DDBJ databases">
        <title>Whole genome shotgun sequence of Gordonia otitidis NBRC 100426.</title>
        <authorList>
            <person name="Yoshida I."/>
            <person name="Hosoyama A."/>
            <person name="Tsuchikane K."/>
            <person name="Katsumata H."/>
            <person name="Yamazaki S."/>
            <person name="Fujita N."/>
        </authorList>
    </citation>
    <scope>NUCLEOTIDE SEQUENCE [LARGE SCALE GENOMIC DNA]</scope>
    <source>
        <strain evidence="3">NBRC 100426</strain>
    </source>
</reference>